<dbReference type="Gene3D" id="1.10.150.130">
    <property type="match status" value="1"/>
</dbReference>
<protein>
    <submittedName>
        <fullName evidence="6">Integrase/recombinase XerD</fullName>
    </submittedName>
</protein>
<dbReference type="InterPro" id="IPR013762">
    <property type="entry name" value="Integrase-like_cat_sf"/>
</dbReference>
<dbReference type="PANTHER" id="PTHR30349">
    <property type="entry name" value="PHAGE INTEGRASE-RELATED"/>
    <property type="match status" value="1"/>
</dbReference>
<name>A0A1M4DVL1_9ACTN</name>
<dbReference type="InterPro" id="IPR036625">
    <property type="entry name" value="E3-bd_dom_sf"/>
</dbReference>
<dbReference type="SUPFAM" id="SSF56349">
    <property type="entry name" value="DNA breaking-rejoining enzymes"/>
    <property type="match status" value="1"/>
</dbReference>
<keyword evidence="2" id="KW-0238">DNA-binding</keyword>
<dbReference type="EMBL" id="LT559118">
    <property type="protein sequence ID" value="SBO90602.1"/>
    <property type="molecule type" value="Genomic_DNA"/>
</dbReference>
<evidence type="ECO:0000256" key="2">
    <source>
        <dbReference type="ARBA" id="ARBA00023125"/>
    </source>
</evidence>
<reference evidence="6" key="1">
    <citation type="submission" date="2016-04" db="EMBL/GenBank/DDBJ databases">
        <authorList>
            <person name="Evans L.H."/>
            <person name="Alamgir A."/>
            <person name="Owens N."/>
            <person name="Weber N.D."/>
            <person name="Virtaneva K."/>
            <person name="Barbian K."/>
            <person name="Babar A."/>
            <person name="Rosenke K."/>
        </authorList>
    </citation>
    <scope>NUCLEOTIDE SEQUENCE</scope>
    <source>
        <strain evidence="6">Nono1</strain>
    </source>
</reference>
<dbReference type="PANTHER" id="PTHR30349:SF64">
    <property type="entry name" value="PROPHAGE INTEGRASE INTD-RELATED"/>
    <property type="match status" value="1"/>
</dbReference>
<dbReference type="InterPro" id="IPR002104">
    <property type="entry name" value="Integrase_catalytic"/>
</dbReference>
<comment type="similarity">
    <text evidence="1">Belongs to the 'phage' integrase family.</text>
</comment>
<dbReference type="GO" id="GO:0016746">
    <property type="term" value="F:acyltransferase activity"/>
    <property type="evidence" value="ECO:0007669"/>
    <property type="project" value="InterPro"/>
</dbReference>
<gene>
    <name evidence="6" type="ORF">BN4615_P116</name>
</gene>
<evidence type="ECO:0000259" key="5">
    <source>
        <dbReference type="PROSITE" id="PS51898"/>
    </source>
</evidence>
<evidence type="ECO:0000256" key="3">
    <source>
        <dbReference type="ARBA" id="ARBA00023172"/>
    </source>
</evidence>
<evidence type="ECO:0000256" key="4">
    <source>
        <dbReference type="SAM" id="MobiDB-lite"/>
    </source>
</evidence>
<dbReference type="GO" id="GO:0015074">
    <property type="term" value="P:DNA integration"/>
    <property type="evidence" value="ECO:0007669"/>
    <property type="project" value="InterPro"/>
</dbReference>
<dbReference type="AlphaFoldDB" id="A0A1M4DVL1"/>
<sequence>MARIIERMAKNGARSWLVKWRTGGGRGGKEDFETCYERPIAEDFATLVELSGENRPHGYPKGCHGVEDPHFDGTLDADMPTFEQYARHDYATRLGAAPTQRFVYLTEAERHVFPFFGHLPLDRVTRRVLREWAEWMLAKPSARNEHQPAPRMSDEQAARRWARTNDVAVKKTGRVPPGVLRQWRDAGSPRPAPPAPATLSPATAAKVYRGAIKPVFKAAMQQGENGEPPFLSSSPCDGFRLPTGPVTARAILYGPEVDTYLQAVHDIDPDTALFIVTEMATGLRWGEIAGLHVSGLDPVGCVIHVVQTYAYLLDETTGRRRWQLRLYPKGKKQRDVPICHELATLLARRANGRDPGQPLFQGRGGGYIDYANQRNNVLQPALERAHQRGLAKHITPHALRHTMITMLRDGGVAPGVMQLIAGHKSYQTTAGYSGQHTPAQRTLILNSVHPVIKAAAFLFSDPGHDGETSP</sequence>
<feature type="region of interest" description="Disordered" evidence="4">
    <location>
        <begin position="179"/>
        <end position="199"/>
    </location>
</feature>
<dbReference type="Pfam" id="PF00589">
    <property type="entry name" value="Phage_integrase"/>
    <property type="match status" value="1"/>
</dbReference>
<accession>A0A1M4DVL1</accession>
<dbReference type="Gene3D" id="1.10.443.10">
    <property type="entry name" value="Intergrase catalytic core"/>
    <property type="match status" value="1"/>
</dbReference>
<dbReference type="PROSITE" id="PS51898">
    <property type="entry name" value="TYR_RECOMBINASE"/>
    <property type="match status" value="1"/>
</dbReference>
<keyword evidence="3" id="KW-0233">DNA recombination</keyword>
<dbReference type="GO" id="GO:0006310">
    <property type="term" value="P:DNA recombination"/>
    <property type="evidence" value="ECO:0007669"/>
    <property type="project" value="UniProtKB-KW"/>
</dbReference>
<dbReference type="InterPro" id="IPR050090">
    <property type="entry name" value="Tyrosine_recombinase_XerCD"/>
</dbReference>
<dbReference type="InterPro" id="IPR010998">
    <property type="entry name" value="Integrase_recombinase_N"/>
</dbReference>
<dbReference type="CDD" id="cd00397">
    <property type="entry name" value="DNA_BRE_C"/>
    <property type="match status" value="1"/>
</dbReference>
<evidence type="ECO:0000313" key="6">
    <source>
        <dbReference type="EMBL" id="SBO90602.1"/>
    </source>
</evidence>
<evidence type="ECO:0000256" key="1">
    <source>
        <dbReference type="ARBA" id="ARBA00008857"/>
    </source>
</evidence>
<feature type="domain" description="Tyr recombinase" evidence="5">
    <location>
        <begin position="247"/>
        <end position="450"/>
    </location>
</feature>
<organism evidence="6">
    <name type="scientific">Nonomuraea gerenzanensis</name>
    <dbReference type="NCBI Taxonomy" id="93944"/>
    <lineage>
        <taxon>Bacteria</taxon>
        <taxon>Bacillati</taxon>
        <taxon>Actinomycetota</taxon>
        <taxon>Actinomycetes</taxon>
        <taxon>Streptosporangiales</taxon>
        <taxon>Streptosporangiaceae</taxon>
        <taxon>Nonomuraea</taxon>
    </lineage>
</organism>
<dbReference type="GO" id="GO:0003677">
    <property type="term" value="F:DNA binding"/>
    <property type="evidence" value="ECO:0007669"/>
    <property type="project" value="UniProtKB-KW"/>
</dbReference>
<proteinExistence type="inferred from homology"/>
<dbReference type="InterPro" id="IPR011010">
    <property type="entry name" value="DNA_brk_join_enz"/>
</dbReference>
<dbReference type="Gene3D" id="4.10.320.10">
    <property type="entry name" value="E3-binding domain"/>
    <property type="match status" value="1"/>
</dbReference>